<organism evidence="2">
    <name type="scientific">marine sediment metagenome</name>
    <dbReference type="NCBI Taxonomy" id="412755"/>
    <lineage>
        <taxon>unclassified sequences</taxon>
        <taxon>metagenomes</taxon>
        <taxon>ecological metagenomes</taxon>
    </lineage>
</organism>
<proteinExistence type="predicted"/>
<evidence type="ECO:0000256" key="1">
    <source>
        <dbReference type="SAM" id="Coils"/>
    </source>
</evidence>
<sequence>MKILVEYDLDVEGECNPEEEMMEHLGHVGTPGNDKFTILANTIEIKQGYEQLKAERDYQGKVGAQQCEAQRVEIEQFQADLKEAIEIQGVNYQEGRKLREEEFQQLQVEIKKLKLKHTIETCQACSKFVEVPQIVLQLKQLQAENRWLKRRVRALEDLGACYRCGTRPTEKLFKELERTKQALKRKAKGE</sequence>
<name>A0A0F9IZT2_9ZZZZ</name>
<comment type="caution">
    <text evidence="2">The sequence shown here is derived from an EMBL/GenBank/DDBJ whole genome shotgun (WGS) entry which is preliminary data.</text>
</comment>
<accession>A0A0F9IZT2</accession>
<feature type="coiled-coil region" evidence="1">
    <location>
        <begin position="67"/>
        <end position="158"/>
    </location>
</feature>
<evidence type="ECO:0000313" key="2">
    <source>
        <dbReference type="EMBL" id="KKM62899.1"/>
    </source>
</evidence>
<keyword evidence="1" id="KW-0175">Coiled coil</keyword>
<protein>
    <submittedName>
        <fullName evidence="2">Uncharacterized protein</fullName>
    </submittedName>
</protein>
<reference evidence="2" key="1">
    <citation type="journal article" date="2015" name="Nature">
        <title>Complex archaea that bridge the gap between prokaryotes and eukaryotes.</title>
        <authorList>
            <person name="Spang A."/>
            <person name="Saw J.H."/>
            <person name="Jorgensen S.L."/>
            <person name="Zaremba-Niedzwiedzka K."/>
            <person name="Martijn J."/>
            <person name="Lind A.E."/>
            <person name="van Eijk R."/>
            <person name="Schleper C."/>
            <person name="Guy L."/>
            <person name="Ettema T.J."/>
        </authorList>
    </citation>
    <scope>NUCLEOTIDE SEQUENCE</scope>
</reference>
<gene>
    <name evidence="2" type="ORF">LCGC14_1516980</name>
</gene>
<dbReference type="AlphaFoldDB" id="A0A0F9IZT2"/>
<dbReference type="EMBL" id="LAZR01011206">
    <property type="protein sequence ID" value="KKM62899.1"/>
    <property type="molecule type" value="Genomic_DNA"/>
</dbReference>